<keyword evidence="6" id="KW-1185">Reference proteome</keyword>
<dbReference type="Gene3D" id="3.40.1280.10">
    <property type="match status" value="1"/>
</dbReference>
<reference evidence="5 6" key="1">
    <citation type="submission" date="2018-07" db="EMBL/GenBank/DDBJ databases">
        <title>Venubactetium sediminum gen. nov., sp. nov., isolated from a marine solar saltern.</title>
        <authorList>
            <person name="Wang S."/>
        </authorList>
    </citation>
    <scope>NUCLEOTIDE SEQUENCE [LARGE SCALE GENOMIC DNA]</scope>
    <source>
        <strain evidence="5 6">WD2A32</strain>
    </source>
</reference>
<accession>A0A369T8L4</accession>
<keyword evidence="2 5" id="KW-0808">Transferase</keyword>
<feature type="region of interest" description="Disordered" evidence="3">
    <location>
        <begin position="1"/>
        <end position="33"/>
    </location>
</feature>
<evidence type="ECO:0000256" key="1">
    <source>
        <dbReference type="ARBA" id="ARBA00022603"/>
    </source>
</evidence>
<dbReference type="InterPro" id="IPR013123">
    <property type="entry name" value="SpoU_subst-bd"/>
</dbReference>
<evidence type="ECO:0000256" key="3">
    <source>
        <dbReference type="SAM" id="MobiDB-lite"/>
    </source>
</evidence>
<dbReference type="GO" id="GO:0005829">
    <property type="term" value="C:cytosol"/>
    <property type="evidence" value="ECO:0007669"/>
    <property type="project" value="TreeGrafter"/>
</dbReference>
<dbReference type="Proteomes" id="UP000253941">
    <property type="component" value="Unassembled WGS sequence"/>
</dbReference>
<dbReference type="NCBIfam" id="TIGR00186">
    <property type="entry name" value="rRNA_methyl_3"/>
    <property type="match status" value="1"/>
</dbReference>
<dbReference type="InterPro" id="IPR029028">
    <property type="entry name" value="Alpha/beta_knot_MTases"/>
</dbReference>
<comment type="caution">
    <text evidence="5">The sequence shown here is derived from an EMBL/GenBank/DDBJ whole genome shotgun (WGS) entry which is preliminary data.</text>
</comment>
<evidence type="ECO:0000313" key="5">
    <source>
        <dbReference type="EMBL" id="RDD61618.1"/>
    </source>
</evidence>
<dbReference type="InterPro" id="IPR001537">
    <property type="entry name" value="SpoU_MeTrfase"/>
</dbReference>
<dbReference type="SUPFAM" id="SSF75217">
    <property type="entry name" value="alpha/beta knot"/>
    <property type="match status" value="1"/>
</dbReference>
<dbReference type="SMART" id="SM00967">
    <property type="entry name" value="SpoU_sub_bind"/>
    <property type="match status" value="1"/>
</dbReference>
<evidence type="ECO:0000313" key="6">
    <source>
        <dbReference type="Proteomes" id="UP000253941"/>
    </source>
</evidence>
<dbReference type="AlphaFoldDB" id="A0A369T8L4"/>
<dbReference type="CDD" id="cd18103">
    <property type="entry name" value="SpoU-like_RlmB"/>
    <property type="match status" value="1"/>
</dbReference>
<dbReference type="InterPro" id="IPR029064">
    <property type="entry name" value="Ribosomal_eL30-like_sf"/>
</dbReference>
<sequence length="282" mass="29294">MARRNTVTRGKSGKSPTRTPAAHRGRGPKASGADSAWLWGGHAVLAALANRARRCRRLLLAAESAETWQSRAAPLLNARQDLPQGAEIVSRQELAGVLPPHAVHQGIALLAEPLRQPTLGDVIDALPTGQPAAMVILDQVSDPQNVGAVLRSAAAFGAAAVIATKHNAPTETGALAKAASGALEHVPFPHVPNLARAIEELQAAGFRVLGLAGEATALLADESGETRTAIVLGAEGRGLRRLTRERCDALVRLPTDGAIADLNVSNAAAVALYELLGRGRFA</sequence>
<dbReference type="GO" id="GO:0008173">
    <property type="term" value="F:RNA methyltransferase activity"/>
    <property type="evidence" value="ECO:0007669"/>
    <property type="project" value="InterPro"/>
</dbReference>
<feature type="compositionally biased region" description="Polar residues" evidence="3">
    <location>
        <begin position="1"/>
        <end position="18"/>
    </location>
</feature>
<dbReference type="Gene3D" id="3.30.1330.30">
    <property type="match status" value="1"/>
</dbReference>
<dbReference type="GO" id="GO:0032259">
    <property type="term" value="P:methylation"/>
    <property type="evidence" value="ECO:0007669"/>
    <property type="project" value="UniProtKB-KW"/>
</dbReference>
<dbReference type="InterPro" id="IPR004441">
    <property type="entry name" value="rRNA_MeTrfase_TrmH"/>
</dbReference>
<dbReference type="InterPro" id="IPR029026">
    <property type="entry name" value="tRNA_m1G_MTases_N"/>
</dbReference>
<evidence type="ECO:0000259" key="4">
    <source>
        <dbReference type="SMART" id="SM00967"/>
    </source>
</evidence>
<dbReference type="EMBL" id="QPMH01000010">
    <property type="protein sequence ID" value="RDD61618.1"/>
    <property type="molecule type" value="Genomic_DNA"/>
</dbReference>
<evidence type="ECO:0000256" key="2">
    <source>
        <dbReference type="ARBA" id="ARBA00022679"/>
    </source>
</evidence>
<protein>
    <submittedName>
        <fullName evidence="5">23S rRNA (Guanosine(2251)-2'-O)-methyltransferase RlmB</fullName>
    </submittedName>
</protein>
<proteinExistence type="predicted"/>
<dbReference type="PANTHER" id="PTHR46429">
    <property type="entry name" value="23S RRNA (GUANOSINE-2'-O-)-METHYLTRANSFERASE RLMB"/>
    <property type="match status" value="1"/>
</dbReference>
<feature type="domain" description="RNA 2-O ribose methyltransferase substrate binding" evidence="4">
    <location>
        <begin position="37"/>
        <end position="117"/>
    </location>
</feature>
<name>A0A369T8L4_9PROT</name>
<dbReference type="GO" id="GO:0003723">
    <property type="term" value="F:RNA binding"/>
    <property type="evidence" value="ECO:0007669"/>
    <property type="project" value="InterPro"/>
</dbReference>
<dbReference type="RefSeq" id="WP_114582421.1">
    <property type="nucleotide sequence ID" value="NZ_QPMH01000010.1"/>
</dbReference>
<dbReference type="Pfam" id="PF00588">
    <property type="entry name" value="SpoU_methylase"/>
    <property type="match status" value="1"/>
</dbReference>
<keyword evidence="1 5" id="KW-0489">Methyltransferase</keyword>
<gene>
    <name evidence="5" type="ORF">DRB17_11830</name>
</gene>
<dbReference type="GO" id="GO:0006396">
    <property type="term" value="P:RNA processing"/>
    <property type="evidence" value="ECO:0007669"/>
    <property type="project" value="InterPro"/>
</dbReference>
<dbReference type="PANTHER" id="PTHR46429:SF1">
    <property type="entry name" value="23S RRNA (GUANOSINE-2'-O-)-METHYLTRANSFERASE RLMB"/>
    <property type="match status" value="1"/>
</dbReference>
<organism evidence="5 6">
    <name type="scientific">Ferruginivarius sediminum</name>
    <dbReference type="NCBI Taxonomy" id="2661937"/>
    <lineage>
        <taxon>Bacteria</taxon>
        <taxon>Pseudomonadati</taxon>
        <taxon>Pseudomonadota</taxon>
        <taxon>Alphaproteobacteria</taxon>
        <taxon>Rhodospirillales</taxon>
        <taxon>Rhodospirillaceae</taxon>
        <taxon>Ferruginivarius</taxon>
    </lineage>
</organism>
<dbReference type="SUPFAM" id="SSF55315">
    <property type="entry name" value="L30e-like"/>
    <property type="match status" value="1"/>
</dbReference>
<dbReference type="Pfam" id="PF08032">
    <property type="entry name" value="SpoU_sub_bind"/>
    <property type="match status" value="1"/>
</dbReference>